<gene>
    <name evidence="4" type="ORF">B0I21_11555</name>
</gene>
<proteinExistence type="predicted"/>
<evidence type="ECO:0000259" key="3">
    <source>
        <dbReference type="PROSITE" id="PS01124"/>
    </source>
</evidence>
<feature type="domain" description="HTH araC/xylS-type" evidence="3">
    <location>
        <begin position="211"/>
        <end position="311"/>
    </location>
</feature>
<keyword evidence="5" id="KW-1185">Reference proteome</keyword>
<name>A0A4V3E0U0_9SPHI</name>
<accession>A0A4V3E0U0</accession>
<evidence type="ECO:0000256" key="2">
    <source>
        <dbReference type="ARBA" id="ARBA00023163"/>
    </source>
</evidence>
<comment type="caution">
    <text evidence="4">The sequence shown here is derived from an EMBL/GenBank/DDBJ whole genome shotgun (WGS) entry which is preliminary data.</text>
</comment>
<dbReference type="GO" id="GO:0043565">
    <property type="term" value="F:sequence-specific DNA binding"/>
    <property type="evidence" value="ECO:0007669"/>
    <property type="project" value="InterPro"/>
</dbReference>
<keyword evidence="1" id="KW-0805">Transcription regulation</keyword>
<dbReference type="InterPro" id="IPR009057">
    <property type="entry name" value="Homeodomain-like_sf"/>
</dbReference>
<dbReference type="SUPFAM" id="SSF46689">
    <property type="entry name" value="Homeodomain-like"/>
    <property type="match status" value="1"/>
</dbReference>
<dbReference type="Gene3D" id="1.10.10.60">
    <property type="entry name" value="Homeodomain-like"/>
    <property type="match status" value="1"/>
</dbReference>
<dbReference type="Pfam" id="PF12833">
    <property type="entry name" value="HTH_18"/>
    <property type="match status" value="1"/>
</dbReference>
<dbReference type="AlphaFoldDB" id="A0A4V3E0U0"/>
<evidence type="ECO:0000313" key="5">
    <source>
        <dbReference type="Proteomes" id="UP000294752"/>
    </source>
</evidence>
<organism evidence="4 5">
    <name type="scientific">Sphingobacterium paludis</name>
    <dbReference type="NCBI Taxonomy" id="1476465"/>
    <lineage>
        <taxon>Bacteria</taxon>
        <taxon>Pseudomonadati</taxon>
        <taxon>Bacteroidota</taxon>
        <taxon>Sphingobacteriia</taxon>
        <taxon>Sphingobacteriales</taxon>
        <taxon>Sphingobacteriaceae</taxon>
        <taxon>Sphingobacterium</taxon>
    </lineage>
</organism>
<dbReference type="InterPro" id="IPR018060">
    <property type="entry name" value="HTH_AraC"/>
</dbReference>
<dbReference type="PROSITE" id="PS01124">
    <property type="entry name" value="HTH_ARAC_FAMILY_2"/>
    <property type="match status" value="1"/>
</dbReference>
<dbReference type="GO" id="GO:0003700">
    <property type="term" value="F:DNA-binding transcription factor activity"/>
    <property type="evidence" value="ECO:0007669"/>
    <property type="project" value="InterPro"/>
</dbReference>
<reference evidence="4 5" key="1">
    <citation type="submission" date="2019-03" db="EMBL/GenBank/DDBJ databases">
        <title>Genomic Encyclopedia of Type Strains, Phase III (KMG-III): the genomes of soil and plant-associated and newly described type strains.</title>
        <authorList>
            <person name="Whitman W."/>
        </authorList>
    </citation>
    <scope>NUCLEOTIDE SEQUENCE [LARGE SCALE GENOMIC DNA]</scope>
    <source>
        <strain evidence="4 5">CGMCC 1.12801</strain>
    </source>
</reference>
<evidence type="ECO:0000313" key="4">
    <source>
        <dbReference type="EMBL" id="TDS06810.1"/>
    </source>
</evidence>
<dbReference type="EMBL" id="SNZV01000015">
    <property type="protein sequence ID" value="TDS06810.1"/>
    <property type="molecule type" value="Genomic_DNA"/>
</dbReference>
<protein>
    <submittedName>
        <fullName evidence="4">Helix-turn-helix protein</fullName>
    </submittedName>
</protein>
<evidence type="ECO:0000256" key="1">
    <source>
        <dbReference type="ARBA" id="ARBA00023015"/>
    </source>
</evidence>
<dbReference type="Proteomes" id="UP000294752">
    <property type="component" value="Unassembled WGS sequence"/>
</dbReference>
<sequence length="315" mass="36039">MPGKSWFPKFRFKQGVLRYRKNASVSCVEQEFKGRLAYLHYYEILSTSAMRLQMHVSRKEIYALYVLQAESAIGLSDVSSAQIVSVNSRRAAYLYAPAGDYLLHLPAGKTRLFVFYFDIGVFDDGADKDFDFLQPLLQAYKADGPLARASLDFALGPISSLYIRELCQSLKQGSLDHQISILEQLKEIVKLSKRKVDIQYGAQKDYIYYTDIAKDLLEMEVRKTGAKFCTNVLTDVLPYTMQSLNRLFKARFGKSIRQYAVSYLIGLSQNMIRSGVPIWKVSLQFSFNDVRSFRRTFFKISGKSPQQFRNDLSGS</sequence>
<dbReference type="SMART" id="SM00342">
    <property type="entry name" value="HTH_ARAC"/>
    <property type="match status" value="1"/>
</dbReference>
<keyword evidence="2" id="KW-0804">Transcription</keyword>